<evidence type="ECO:0000313" key="1">
    <source>
        <dbReference type="EMBL" id="KAL3575030.1"/>
    </source>
</evidence>
<protein>
    <submittedName>
        <fullName evidence="1">Uncharacterized protein</fullName>
    </submittedName>
</protein>
<sequence length="98" mass="11345">MDQMDGKGKIFKGNERPEKFYWRDGSERVACRRDGSAFHAIWSSYEEDFNVGVRYSELISYCNSWNYVATCSPSCQHHPEVVLGRAARFLWGDLVIIC</sequence>
<proteinExistence type="predicted"/>
<comment type="caution">
    <text evidence="1">The sequence shown here is derived from an EMBL/GenBank/DDBJ whole genome shotgun (WGS) entry which is preliminary data.</text>
</comment>
<accession>A0ACC4B8W9</accession>
<keyword evidence="2" id="KW-1185">Reference proteome</keyword>
<organism evidence="1 2">
    <name type="scientific">Populus alba</name>
    <name type="common">White poplar</name>
    <dbReference type="NCBI Taxonomy" id="43335"/>
    <lineage>
        <taxon>Eukaryota</taxon>
        <taxon>Viridiplantae</taxon>
        <taxon>Streptophyta</taxon>
        <taxon>Embryophyta</taxon>
        <taxon>Tracheophyta</taxon>
        <taxon>Spermatophyta</taxon>
        <taxon>Magnoliopsida</taxon>
        <taxon>eudicotyledons</taxon>
        <taxon>Gunneridae</taxon>
        <taxon>Pentapetalae</taxon>
        <taxon>rosids</taxon>
        <taxon>fabids</taxon>
        <taxon>Malpighiales</taxon>
        <taxon>Salicaceae</taxon>
        <taxon>Saliceae</taxon>
        <taxon>Populus</taxon>
    </lineage>
</organism>
<gene>
    <name evidence="1" type="ORF">D5086_023131</name>
</gene>
<reference evidence="1 2" key="1">
    <citation type="journal article" date="2024" name="Plant Biotechnol. J.">
        <title>Genome and CRISPR/Cas9 system of a widespread forest tree (Populus alba) in the world.</title>
        <authorList>
            <person name="Liu Y.J."/>
            <person name="Jiang P.F."/>
            <person name="Han X.M."/>
            <person name="Li X.Y."/>
            <person name="Wang H.M."/>
            <person name="Wang Y.J."/>
            <person name="Wang X.X."/>
            <person name="Zeng Q.Y."/>
        </authorList>
    </citation>
    <scope>NUCLEOTIDE SEQUENCE [LARGE SCALE GENOMIC DNA]</scope>
    <source>
        <strain evidence="2">cv. PAL-ZL1</strain>
    </source>
</reference>
<dbReference type="EMBL" id="RCHU02000012">
    <property type="protein sequence ID" value="KAL3575030.1"/>
    <property type="molecule type" value="Genomic_DNA"/>
</dbReference>
<dbReference type="Proteomes" id="UP000309997">
    <property type="component" value="Unassembled WGS sequence"/>
</dbReference>
<name>A0ACC4B8W9_POPAL</name>
<evidence type="ECO:0000313" key="2">
    <source>
        <dbReference type="Proteomes" id="UP000309997"/>
    </source>
</evidence>